<organism evidence="1 2">
    <name type="scientific">Nocardioides guangzhouensis</name>
    <dbReference type="NCBI Taxonomy" id="2497878"/>
    <lineage>
        <taxon>Bacteria</taxon>
        <taxon>Bacillati</taxon>
        <taxon>Actinomycetota</taxon>
        <taxon>Actinomycetes</taxon>
        <taxon>Propionibacteriales</taxon>
        <taxon>Nocardioidaceae</taxon>
        <taxon>Nocardioides</taxon>
    </lineage>
</organism>
<proteinExistence type="predicted"/>
<reference evidence="1 2" key="1">
    <citation type="submission" date="2019-01" db="EMBL/GenBank/DDBJ databases">
        <title>Nocardioides guangzhouensis sp. nov., an actinobacterium isolated from soil.</title>
        <authorList>
            <person name="Fu Y."/>
            <person name="Cai Y."/>
            <person name="Lin Z."/>
            <person name="Chen P."/>
        </authorList>
    </citation>
    <scope>NUCLEOTIDE SEQUENCE [LARGE SCALE GENOMIC DNA]</scope>
    <source>
        <strain evidence="1 2">130</strain>
    </source>
</reference>
<comment type="caution">
    <text evidence="1">The sequence shown here is derived from an EMBL/GenBank/DDBJ whole genome shotgun (WGS) entry which is preliminary data.</text>
</comment>
<protein>
    <recommendedName>
        <fullName evidence="3">TOMM leader peptide-binding protein</fullName>
    </recommendedName>
</protein>
<sequence length="301" mass="32288">MSRPHPAYPARPLLRPGARVCRRADGQLQVGLEARIALVAPDTAEVRTVLDGLLAGSPPPHPSALSPRVARLCSDLLDRGLVVDGDDLLSAVGAARDRRTAETVAATFAEHGTSAGDLLRARARAPVRVLHQRAPRSAARCRALLAEAGVAEGDGGPVLLVARTEPDRALTDTWMRADRPHLLVTLVDGVVRVGPFVVPGQTSCVRCVDAHHTEVDPRRSLVLQQYAEVGRPRVGFPDPVPHDLLELALAWAVRDLVGWIDGRRPRSWSATLQVDPGLMLPLTPWPAHPACGCSWGVRFAG</sequence>
<gene>
    <name evidence="1" type="ORF">EKO23_04715</name>
</gene>
<dbReference type="OrthoDB" id="4426339at2"/>
<evidence type="ECO:0000313" key="1">
    <source>
        <dbReference type="EMBL" id="RYP87703.1"/>
    </source>
</evidence>
<evidence type="ECO:0008006" key="3">
    <source>
        <dbReference type="Google" id="ProtNLM"/>
    </source>
</evidence>
<dbReference type="Gene3D" id="3.40.50.720">
    <property type="entry name" value="NAD(P)-binding Rossmann-like Domain"/>
    <property type="match status" value="1"/>
</dbReference>
<dbReference type="EMBL" id="SDKM01000005">
    <property type="protein sequence ID" value="RYP87703.1"/>
    <property type="molecule type" value="Genomic_DNA"/>
</dbReference>
<dbReference type="AlphaFoldDB" id="A0A4Q4ZHN2"/>
<evidence type="ECO:0000313" key="2">
    <source>
        <dbReference type="Proteomes" id="UP000295198"/>
    </source>
</evidence>
<keyword evidence="2" id="KW-1185">Reference proteome</keyword>
<accession>A0A4Q4ZHN2</accession>
<name>A0A4Q4ZHN2_9ACTN</name>
<dbReference type="Proteomes" id="UP000295198">
    <property type="component" value="Unassembled WGS sequence"/>
</dbReference>
<dbReference type="RefSeq" id="WP_134714616.1">
    <property type="nucleotide sequence ID" value="NZ_SDKM01000005.1"/>
</dbReference>